<dbReference type="RefSeq" id="WP_020875674.1">
    <property type="nucleotide sequence ID" value="NZ_ATHJ01000057.1"/>
</dbReference>
<dbReference type="PANTHER" id="PTHR43304:SF1">
    <property type="entry name" value="PAC DOMAIN-CONTAINING PROTEIN"/>
    <property type="match status" value="1"/>
</dbReference>
<dbReference type="Pfam" id="PF00571">
    <property type="entry name" value="CBS"/>
    <property type="match status" value="2"/>
</dbReference>
<evidence type="ECO:0000259" key="7">
    <source>
        <dbReference type="PROSITE" id="PS50112"/>
    </source>
</evidence>
<dbReference type="InterPro" id="IPR000644">
    <property type="entry name" value="CBS_dom"/>
</dbReference>
<feature type="domain" description="PAS" evidence="7">
    <location>
        <begin position="288"/>
        <end position="340"/>
    </location>
</feature>
<dbReference type="Gene3D" id="3.10.580.10">
    <property type="entry name" value="CBS-domain"/>
    <property type="match status" value="1"/>
</dbReference>
<dbReference type="SMART" id="SM00091">
    <property type="entry name" value="PAS"/>
    <property type="match status" value="2"/>
</dbReference>
<organism evidence="10 11">
    <name type="scientific">Desulfococcus multivorans DSM 2059</name>
    <dbReference type="NCBI Taxonomy" id="1121405"/>
    <lineage>
        <taxon>Bacteria</taxon>
        <taxon>Pseudomonadati</taxon>
        <taxon>Thermodesulfobacteriota</taxon>
        <taxon>Desulfobacteria</taxon>
        <taxon>Desulfobacterales</taxon>
        <taxon>Desulfococcaceae</taxon>
        <taxon>Desulfococcus</taxon>
    </lineage>
</organism>
<feature type="domain" description="CBS" evidence="9">
    <location>
        <begin position="15"/>
        <end position="76"/>
    </location>
</feature>
<protein>
    <recommendedName>
        <fullName evidence="2">histidine kinase</fullName>
        <ecNumber evidence="2">2.7.13.3</ecNumber>
    </recommendedName>
</protein>
<accession>S7U1K8</accession>
<keyword evidence="6" id="KW-0129">CBS domain</keyword>
<comment type="caution">
    <text evidence="10">The sequence shown here is derived from an EMBL/GenBank/DDBJ whole genome shotgun (WGS) entry which is preliminary data.</text>
</comment>
<dbReference type="GO" id="GO:0004673">
    <property type="term" value="F:protein histidine kinase activity"/>
    <property type="evidence" value="ECO:0007669"/>
    <property type="project" value="UniProtKB-EC"/>
</dbReference>
<dbReference type="eggNOG" id="COG2239">
    <property type="taxonomic scope" value="Bacteria"/>
</dbReference>
<dbReference type="Pfam" id="PF08447">
    <property type="entry name" value="PAS_3"/>
    <property type="match status" value="1"/>
</dbReference>
<dbReference type="eggNOG" id="COG2202">
    <property type="taxonomic scope" value="Bacteria"/>
</dbReference>
<dbReference type="InterPro" id="IPR000700">
    <property type="entry name" value="PAS-assoc_C"/>
</dbReference>
<dbReference type="InterPro" id="IPR035965">
    <property type="entry name" value="PAS-like_dom_sf"/>
</dbReference>
<keyword evidence="3" id="KW-0597">Phosphoprotein</keyword>
<dbReference type="EMBL" id="ATHJ01000057">
    <property type="protein sequence ID" value="EPR43301.1"/>
    <property type="molecule type" value="Genomic_DNA"/>
</dbReference>
<keyword evidence="11" id="KW-1185">Reference proteome</keyword>
<dbReference type="PROSITE" id="PS51371">
    <property type="entry name" value="CBS"/>
    <property type="match status" value="2"/>
</dbReference>
<dbReference type="Pfam" id="PF13426">
    <property type="entry name" value="PAS_9"/>
    <property type="match status" value="1"/>
</dbReference>
<dbReference type="OrthoDB" id="343514at2"/>
<reference evidence="10 11" key="1">
    <citation type="journal article" date="2013" name="Genome Announc.">
        <title>Draft genome sequences for three mercury-methylating, sulfate-reducing bacteria.</title>
        <authorList>
            <person name="Brown S.D."/>
            <person name="Hurt R.A.Jr."/>
            <person name="Gilmour C.C."/>
            <person name="Elias D.A."/>
        </authorList>
    </citation>
    <scope>NUCLEOTIDE SEQUENCE [LARGE SCALE GENOMIC DNA]</scope>
    <source>
        <strain evidence="10 11">DSM 2059</strain>
    </source>
</reference>
<comment type="catalytic activity">
    <reaction evidence="1">
        <text>ATP + protein L-histidine = ADP + protein N-phospho-L-histidine.</text>
        <dbReference type="EC" id="2.7.13.3"/>
    </reaction>
</comment>
<dbReference type="AlphaFoldDB" id="S7U1K8"/>
<dbReference type="EC" id="2.7.13.3" evidence="2"/>
<dbReference type="InterPro" id="IPR052162">
    <property type="entry name" value="Sensor_kinase/Photoreceptor"/>
</dbReference>
<evidence type="ECO:0000313" key="11">
    <source>
        <dbReference type="Proteomes" id="UP000014977"/>
    </source>
</evidence>
<dbReference type="InterPro" id="IPR000014">
    <property type="entry name" value="PAS"/>
</dbReference>
<dbReference type="SUPFAM" id="SSF55785">
    <property type="entry name" value="PYP-like sensor domain (PAS domain)"/>
    <property type="match status" value="2"/>
</dbReference>
<dbReference type="InterPro" id="IPR001610">
    <property type="entry name" value="PAC"/>
</dbReference>
<dbReference type="InterPro" id="IPR046342">
    <property type="entry name" value="CBS_dom_sf"/>
</dbReference>
<name>S7U1K8_DESML</name>
<dbReference type="STRING" id="897.B2D07_08645"/>
<dbReference type="PANTHER" id="PTHR43304">
    <property type="entry name" value="PHYTOCHROME-LIKE PROTEIN CPH1"/>
    <property type="match status" value="1"/>
</dbReference>
<feature type="domain" description="CBS" evidence="9">
    <location>
        <begin position="78"/>
        <end position="135"/>
    </location>
</feature>
<feature type="domain" description="PAC" evidence="8">
    <location>
        <begin position="235"/>
        <end position="287"/>
    </location>
</feature>
<evidence type="ECO:0000313" key="10">
    <source>
        <dbReference type="EMBL" id="EPR43301.1"/>
    </source>
</evidence>
<evidence type="ECO:0000256" key="2">
    <source>
        <dbReference type="ARBA" id="ARBA00012438"/>
    </source>
</evidence>
<dbReference type="Gene3D" id="3.30.450.20">
    <property type="entry name" value="PAS domain"/>
    <property type="match status" value="2"/>
</dbReference>
<evidence type="ECO:0000256" key="4">
    <source>
        <dbReference type="ARBA" id="ARBA00022679"/>
    </source>
</evidence>
<evidence type="ECO:0000259" key="8">
    <source>
        <dbReference type="PROSITE" id="PS50113"/>
    </source>
</evidence>
<dbReference type="PROSITE" id="PS50112">
    <property type="entry name" value="PAS"/>
    <property type="match status" value="1"/>
</dbReference>
<evidence type="ECO:0000259" key="9">
    <source>
        <dbReference type="PROSITE" id="PS51371"/>
    </source>
</evidence>
<gene>
    <name evidence="10" type="ORF">dsmv_1327</name>
</gene>
<evidence type="ECO:0000256" key="1">
    <source>
        <dbReference type="ARBA" id="ARBA00000085"/>
    </source>
</evidence>
<proteinExistence type="predicted"/>
<evidence type="ECO:0000256" key="6">
    <source>
        <dbReference type="PROSITE-ProRule" id="PRU00703"/>
    </source>
</evidence>
<dbReference type="PROSITE" id="PS50113">
    <property type="entry name" value="PAC"/>
    <property type="match status" value="1"/>
</dbReference>
<sequence length="521" mass="59841">MKEQIDLHQPALTIAHQDIITLREDYTVQQALDYIRLHGFGEKIVYFYVVDNAGQLMGVILTRRLLTTPLDQRISELMIRKLITIPQHATISQAYDLLAHHKLLALPVVDQQQRILGIVDISKFMDDNYIRDITERKKEKLEIERLNTRLRSILDHMRELVLSFSYIEEVDKNSITDFSFFDDHLVEVNSSAFSFYEVPASYILNKKVSIFDFVHDLDKNNVLAHYTDLFEKGFSEISYRIVAPKGKIKWVLDYGRVEYMKTGAVRRINHIIEDITEKKKALDKLQASEEKYRRIFERSKDMIYILKTDGQILDINPAGIELLGLSSKQETTQRNIKDFYVDPATMASLVKEILEKGEAARTRMLLQNVKGEKFEIGLNVIAQRDDTGKVVSYQGIAHNITEAIRQKELEAISQLAGCFADDLASPLNVIMMGVEMIKAFLSDIEALTEKGSNGDATTGWEKILDEITSHASEMNYFLNEVMIAVEDVTQRLTEIREQYWNLKKVPDGSGGMIYQRATKEN</sequence>
<keyword evidence="4" id="KW-0808">Transferase</keyword>
<dbReference type="SMART" id="SM00086">
    <property type="entry name" value="PAC"/>
    <property type="match status" value="2"/>
</dbReference>
<dbReference type="SUPFAM" id="SSF54631">
    <property type="entry name" value="CBS-domain pair"/>
    <property type="match status" value="1"/>
</dbReference>
<evidence type="ECO:0000256" key="3">
    <source>
        <dbReference type="ARBA" id="ARBA00022553"/>
    </source>
</evidence>
<keyword evidence="5" id="KW-0418">Kinase</keyword>
<evidence type="ECO:0000256" key="5">
    <source>
        <dbReference type="ARBA" id="ARBA00022777"/>
    </source>
</evidence>
<dbReference type="SMART" id="SM00116">
    <property type="entry name" value="CBS"/>
    <property type="match status" value="2"/>
</dbReference>
<dbReference type="NCBIfam" id="TIGR00229">
    <property type="entry name" value="sensory_box"/>
    <property type="match status" value="1"/>
</dbReference>
<dbReference type="InterPro" id="IPR013655">
    <property type="entry name" value="PAS_fold_3"/>
</dbReference>
<dbReference type="Proteomes" id="UP000014977">
    <property type="component" value="Unassembled WGS sequence"/>
</dbReference>
<dbReference type="CDD" id="cd00130">
    <property type="entry name" value="PAS"/>
    <property type="match status" value="1"/>
</dbReference>